<dbReference type="SUPFAM" id="SSF56524">
    <property type="entry name" value="Oxidoreductase molybdopterin-binding domain"/>
    <property type="match status" value="1"/>
</dbReference>
<evidence type="ECO:0000313" key="3">
    <source>
        <dbReference type="EMBL" id="KYC49753.1"/>
    </source>
</evidence>
<dbReference type="EMBL" id="LNGE01000022">
    <property type="protein sequence ID" value="KYC45329.1"/>
    <property type="molecule type" value="Genomic_DNA"/>
</dbReference>
<sequence>MKSSKFYFLLIFFILVLGAIGCTQKIEWPFYVIQGENVKTYQFEDLYSMQSTTITEIVIDKEKREVIWEGPRISNFGDSGIVNYISEDFYLVSIPYREKVIASYKKQGKLLSEEDGAPLKVISDPLYGCKCNWLKKLKIIEFIDVSKSLSIYGNVTNVVYFSGRDLNIFYSIQDILDNKYNSATLSQVLSKALPKEGATKIIIISENNLEKTYAITEVLNEVIFYENENFNIPSLGINGVRSIKVE</sequence>
<dbReference type="PROSITE" id="PS51257">
    <property type="entry name" value="PROKAR_LIPOPROTEIN"/>
    <property type="match status" value="1"/>
</dbReference>
<evidence type="ECO:0000313" key="1">
    <source>
        <dbReference type="EMBL" id="KYC45329.1"/>
    </source>
</evidence>
<accession>A0A150IQQ7</accession>
<reference evidence="4 5" key="1">
    <citation type="journal article" date="2016" name="ISME J.">
        <title>Chasing the elusive Euryarchaeota class WSA2: genomes reveal a uniquely fastidious methyl-reducing methanogen.</title>
        <authorList>
            <person name="Nobu M.K."/>
            <person name="Narihiro T."/>
            <person name="Kuroda K."/>
            <person name="Mei R."/>
            <person name="Liu W.T."/>
        </authorList>
    </citation>
    <scope>NUCLEOTIDE SEQUENCE [LARGE SCALE GENOMIC DNA]</scope>
    <source>
        <strain evidence="1">B03fssc0709_Meth_Bin005</strain>
        <strain evidence="2">B15fssc0709_Meth_Bin003</strain>
        <strain evidence="3">BMIXfssc0709_Meth_Bin006</strain>
    </source>
</reference>
<dbReference type="EMBL" id="LNJC01000027">
    <property type="protein sequence ID" value="KYC49753.1"/>
    <property type="molecule type" value="Genomic_DNA"/>
</dbReference>
<dbReference type="AlphaFoldDB" id="A0A150IQQ7"/>
<dbReference type="Proteomes" id="UP000092401">
    <property type="component" value="Unassembled WGS sequence"/>
</dbReference>
<evidence type="ECO:0000313" key="5">
    <source>
        <dbReference type="Proteomes" id="UP000092401"/>
    </source>
</evidence>
<protein>
    <submittedName>
        <fullName evidence="2">Uncharacterized protein</fullName>
    </submittedName>
</protein>
<proteinExistence type="predicted"/>
<organism evidence="2 4">
    <name type="scientific">Candidatus Methanofastidiosum methylothiophilum</name>
    <dbReference type="NCBI Taxonomy" id="1705564"/>
    <lineage>
        <taxon>Archaea</taxon>
        <taxon>Methanobacteriati</taxon>
        <taxon>Methanobacteriota</taxon>
        <taxon>Stenosarchaea group</taxon>
        <taxon>Candidatus Methanofastidiosia</taxon>
        <taxon>Candidatus Methanofastidiosales</taxon>
        <taxon>Candidatus Methanofastidiosaceae</taxon>
        <taxon>Candidatus Methanofastidiosum</taxon>
    </lineage>
</organism>
<accession>A0A150IK10</accession>
<comment type="caution">
    <text evidence="2">The sequence shown here is derived from an EMBL/GenBank/DDBJ whole genome shotgun (WGS) entry which is preliminary data.</text>
</comment>
<accession>A0A150IXN4</accession>
<dbReference type="InterPro" id="IPR036374">
    <property type="entry name" value="OxRdtase_Mopterin-bd_sf"/>
</dbReference>
<dbReference type="EMBL" id="LNGF01000027">
    <property type="protein sequence ID" value="KYC47290.1"/>
    <property type="molecule type" value="Genomic_DNA"/>
</dbReference>
<dbReference type="Proteomes" id="UP000091929">
    <property type="component" value="Unassembled WGS sequence"/>
</dbReference>
<gene>
    <name evidence="1" type="ORF">APG10_00971</name>
    <name evidence="2" type="ORF">APG11_01264</name>
    <name evidence="3" type="ORF">APG12_01275</name>
</gene>
<evidence type="ECO:0000313" key="4">
    <source>
        <dbReference type="Proteomes" id="UP000091929"/>
    </source>
</evidence>
<evidence type="ECO:0000313" key="2">
    <source>
        <dbReference type="EMBL" id="KYC47290.1"/>
    </source>
</evidence>
<name>A0A150IQQ7_9EURY</name>
<dbReference type="Proteomes" id="UP000092403">
    <property type="component" value="Unassembled WGS sequence"/>
</dbReference>